<sequence length="317" mass="34924">MELELELEEMELLLLKKRKVEATMKAVRIEAYHPKPAPPAVCPDNLDTLPMEFLPEVPGFSGEDPASPKLKEAVWIDSSPTESFPTPEPDSCSRYWAKVAEEEQKRDDRLAQERLAALNLCVMEVDEKNGFTLPAGTGTNMCDDVESDGVSATVHDDSDDEGHEFDEQKVDHPQECAGDCAELQIHAKAKAKAKAAASSTPPTDEPSTPATDEPGTPATGEPSSSSRPEPKAKAKAEAKAMNRRTLTPEQKQLKSRKASAYHNTKRAQLKMGVSEEQAIAKAREVSWYACMMTKNAASTHTCMRTFIYINMFNELEL</sequence>
<organism evidence="2">
    <name type="scientific">Cladocopium goreaui</name>
    <dbReference type="NCBI Taxonomy" id="2562237"/>
    <lineage>
        <taxon>Eukaryota</taxon>
        <taxon>Sar</taxon>
        <taxon>Alveolata</taxon>
        <taxon>Dinophyceae</taxon>
        <taxon>Suessiales</taxon>
        <taxon>Symbiodiniaceae</taxon>
        <taxon>Cladocopium</taxon>
    </lineage>
</organism>
<evidence type="ECO:0000313" key="2">
    <source>
        <dbReference type="EMBL" id="CAI3996916.1"/>
    </source>
</evidence>
<feature type="region of interest" description="Disordered" evidence="1">
    <location>
        <begin position="144"/>
        <end position="168"/>
    </location>
</feature>
<reference evidence="3" key="2">
    <citation type="submission" date="2024-04" db="EMBL/GenBank/DDBJ databases">
        <authorList>
            <person name="Chen Y."/>
            <person name="Shah S."/>
            <person name="Dougan E. K."/>
            <person name="Thang M."/>
            <person name="Chan C."/>
        </authorList>
    </citation>
    <scope>NUCLEOTIDE SEQUENCE [LARGE SCALE GENOMIC DNA]</scope>
</reference>
<feature type="compositionally biased region" description="Low complexity" evidence="1">
    <location>
        <begin position="194"/>
        <end position="214"/>
    </location>
</feature>
<feature type="compositionally biased region" description="Basic and acidic residues" evidence="1">
    <location>
        <begin position="228"/>
        <end position="240"/>
    </location>
</feature>
<keyword evidence="4" id="KW-1185">Reference proteome</keyword>
<evidence type="ECO:0000313" key="3">
    <source>
        <dbReference type="EMBL" id="CAL1150291.1"/>
    </source>
</evidence>
<evidence type="ECO:0000256" key="1">
    <source>
        <dbReference type="SAM" id="MobiDB-lite"/>
    </source>
</evidence>
<proteinExistence type="predicted"/>
<comment type="caution">
    <text evidence="2">The sequence shown here is derived from an EMBL/GenBank/DDBJ whole genome shotgun (WGS) entry which is preliminary data.</text>
</comment>
<feature type="region of interest" description="Disordered" evidence="1">
    <location>
        <begin position="191"/>
        <end position="262"/>
    </location>
</feature>
<dbReference type="EMBL" id="CAMXCT010002264">
    <property type="protein sequence ID" value="CAI3996916.1"/>
    <property type="molecule type" value="Genomic_DNA"/>
</dbReference>
<accession>A0A9P1CT32</accession>
<dbReference type="Proteomes" id="UP001152797">
    <property type="component" value="Unassembled WGS sequence"/>
</dbReference>
<reference evidence="2" key="1">
    <citation type="submission" date="2022-10" db="EMBL/GenBank/DDBJ databases">
        <authorList>
            <person name="Chen Y."/>
            <person name="Dougan E. K."/>
            <person name="Chan C."/>
            <person name="Rhodes N."/>
            <person name="Thang M."/>
        </authorList>
    </citation>
    <scope>NUCLEOTIDE SEQUENCE</scope>
</reference>
<dbReference type="EMBL" id="CAMXCT030002264">
    <property type="protein sequence ID" value="CAL4784228.1"/>
    <property type="molecule type" value="Genomic_DNA"/>
</dbReference>
<feature type="compositionally biased region" description="Basic residues" evidence="1">
    <location>
        <begin position="253"/>
        <end position="262"/>
    </location>
</feature>
<gene>
    <name evidence="2" type="ORF">C1SCF055_LOCUS23348</name>
</gene>
<evidence type="ECO:0000313" key="4">
    <source>
        <dbReference type="Proteomes" id="UP001152797"/>
    </source>
</evidence>
<protein>
    <submittedName>
        <fullName evidence="2">Uncharacterized protein</fullName>
    </submittedName>
</protein>
<dbReference type="AlphaFoldDB" id="A0A9P1CT32"/>
<name>A0A9P1CT32_9DINO</name>
<dbReference type="EMBL" id="CAMXCT020002264">
    <property type="protein sequence ID" value="CAL1150291.1"/>
    <property type="molecule type" value="Genomic_DNA"/>
</dbReference>